<feature type="domain" description="RNA polymerase Rpb2" evidence="10">
    <location>
        <begin position="1175"/>
        <end position="1249"/>
    </location>
</feature>
<sequence>MADRTNFGKLKEVISPPNLIEIQITSYLDFLQKGVPDKQRKPQGLEAVFREVFPIESYDGRLTLEYVSYNLGDPKNSEIECIREGVTYSVPLYVKLRLREEDFIKDEEIYMGEIPMVTERGSFIINGAERVVVSQLHRSPGIAFEVTPHPNGKPLHSFRIIPDRGTWLETQFDNNDLLYVYLDRRRRRRKFLITTLLRAIGYSSDVDLLNLFYEIKELKIAKALDMENVSTLVLVEDAIDAQQGVVLARAFEPLTKQIVRTFEKHGIASLRVIDTAVDEGAIIRALKKDPTRNEEEALKEIYKRLRPGEPPTTANAKALLKRLFFDPKRYDLGRVGRYKVNQKLGLKAAIEQRILESGDVVAATKYLVRLKRGEGVVDDIDHLGSRRVRTVGELLANQCRVGLARTERLVRERMTMYDQSVDSITPQKLINPKALTTVIRDFFARSQLSQFMDQINPLAEVTHKRRLSALGPGGLNRERAGFEVRDVHPSHYGRICPIETPEGPNIGLINSLSTYARVNEFGFIETPYRVVKDGRATDKIEYLTADQEEGKIIAQANSELDDKGNFVGKVTVRQDGEFIEVAASDVHYMDVSPKQVISIAAGMIPFLEHDDANRALMGANMQRQGVPLLQTEAPFVGTGIEERVARDSKIVQVADEAGVVASVDAKRIVISRDGELPRNFERNPKTDAKNGIYVYELRKFMRSNASTCFNQRPIVKKGQKIKAGQIIADGPSTDKGEMALGRNVLVAFMPWNGYNFEDAILISEKVLKEDIFTSLHIHEFEVTARDTKLGPEEITRDIPNIGEEALKNLDHNGVIRVGAEVKPGDILVGKITPKSETELAPEEKLLRAIFGEKAADVKDTSLIVPSGESGIVMDVKVSSRVDFEKEKLSPSDRRRQTKQIQEEYKTQIDKLREGLTEALSNILLGEKIPLDVVNGQTNEIIIPANRKITKTLLRKLAAVSKYIEIDPSPVRIKIMEIIGSYQSKFDELETDRERKIASIEAGEDNGTGAIKQVKVYIATKQKLEVGDKMAGRHGNKGVVAKIVPEEDMPFLPDGTPVEICLNPLGVPSRMNVGQVLETHLGWACKKLGMKVATPVFDGIPEKQVRNYLKDADLPTSGKSALYDGRTGEKIDQQVVVGYIYMMKLNHLVAHKIHARAVGPYSLVTQQPLGGKAQYGGQRFGEMEVWALEAYGAAHTLQELLTVKSDDVQGRTKIYESLVKGDNTLQAGTPESFNVLIKEIQSLGLDIKLNRRDALGNLNATGTNS</sequence>
<evidence type="ECO:0000259" key="11">
    <source>
        <dbReference type="Pfam" id="PF04561"/>
    </source>
</evidence>
<evidence type="ECO:0000256" key="3">
    <source>
        <dbReference type="ARBA" id="ARBA00022695"/>
    </source>
</evidence>
<dbReference type="Proteomes" id="UP000078486">
    <property type="component" value="Unassembled WGS sequence"/>
</dbReference>
<comment type="subunit">
    <text evidence="6 8">The RNAP catalytic core consists of 2 alpha, 1 beta, 1 beta' and 1 omega subunit. When a sigma factor is associated with the core the holoenzyme is formed, which can initiate transcription.</text>
</comment>
<dbReference type="InterPro" id="IPR037034">
    <property type="entry name" value="RNA_pol_Rpb2_2_sf"/>
</dbReference>
<dbReference type="Gene3D" id="3.90.1800.10">
    <property type="entry name" value="RNA polymerase alpha subunit dimerisation domain"/>
    <property type="match status" value="1"/>
</dbReference>
<protein>
    <recommendedName>
        <fullName evidence="6 8">DNA-directed RNA polymerase subunit beta</fullName>
        <shortName evidence="6">RNAP subunit beta</shortName>
        <ecNumber evidence="6 8">2.7.7.6</ecNumber>
    </recommendedName>
    <alternativeName>
        <fullName evidence="6">RNA polymerase subunit beta</fullName>
    </alternativeName>
    <alternativeName>
        <fullName evidence="6">Transcriptase subunit beta</fullName>
    </alternativeName>
</protein>
<dbReference type="Pfam" id="PF04565">
    <property type="entry name" value="RNA_pol_Rpb2_3"/>
    <property type="match status" value="1"/>
</dbReference>
<dbReference type="Gene3D" id="3.90.1100.10">
    <property type="match status" value="3"/>
</dbReference>
<dbReference type="InterPro" id="IPR007120">
    <property type="entry name" value="DNA-dir_RNAP_su2_dom"/>
</dbReference>
<dbReference type="RefSeq" id="WP_068769882.1">
    <property type="nucleotide sequence ID" value="NZ_CP109796.1"/>
</dbReference>
<dbReference type="PROSITE" id="PS01166">
    <property type="entry name" value="RNA_POL_BETA"/>
    <property type="match status" value="1"/>
</dbReference>
<evidence type="ECO:0000259" key="10">
    <source>
        <dbReference type="Pfam" id="PF04560"/>
    </source>
</evidence>
<feature type="domain" description="DNA-directed RNA polymerase subunit 2 hybrid-binding" evidence="9">
    <location>
        <begin position="654"/>
        <end position="1173"/>
    </location>
</feature>
<dbReference type="HAMAP" id="MF_01321">
    <property type="entry name" value="RNApol_bact_RpoB"/>
    <property type="match status" value="1"/>
</dbReference>
<dbReference type="InterPro" id="IPR007644">
    <property type="entry name" value="RNA_pol_bsu_protrusion"/>
</dbReference>
<dbReference type="Gene3D" id="3.90.1110.10">
    <property type="entry name" value="RNA polymerase Rpb2, domain 2"/>
    <property type="match status" value="1"/>
</dbReference>
<dbReference type="Gene3D" id="2.40.50.150">
    <property type="match status" value="1"/>
</dbReference>
<dbReference type="AlphaFoldDB" id="A0A178IK03"/>
<dbReference type="InterPro" id="IPR019462">
    <property type="entry name" value="DNA-dir_RNA_pol_bsu_external_1"/>
</dbReference>
<dbReference type="InterPro" id="IPR007121">
    <property type="entry name" value="RNA_pol_bsu_CS"/>
</dbReference>
<dbReference type="PANTHER" id="PTHR20856">
    <property type="entry name" value="DNA-DIRECTED RNA POLYMERASE I SUBUNIT 2"/>
    <property type="match status" value="1"/>
</dbReference>
<dbReference type="InterPro" id="IPR037033">
    <property type="entry name" value="DNA-dir_RNAP_su2_hyb_sf"/>
</dbReference>
<evidence type="ECO:0000256" key="2">
    <source>
        <dbReference type="ARBA" id="ARBA00022679"/>
    </source>
</evidence>
<dbReference type="InterPro" id="IPR007645">
    <property type="entry name" value="RNA_pol_Rpb2_3"/>
</dbReference>
<dbReference type="Pfam" id="PF00562">
    <property type="entry name" value="RNA_pol_Rpb2_6"/>
    <property type="match status" value="1"/>
</dbReference>
<evidence type="ECO:0000259" key="14">
    <source>
        <dbReference type="Pfam" id="PF10385"/>
    </source>
</evidence>
<dbReference type="STRING" id="1184151.AW736_08380"/>
<comment type="catalytic activity">
    <reaction evidence="5 6 8">
        <text>RNA(n) + a ribonucleoside 5'-triphosphate = RNA(n+1) + diphosphate</text>
        <dbReference type="Rhea" id="RHEA:21248"/>
        <dbReference type="Rhea" id="RHEA-COMP:14527"/>
        <dbReference type="Rhea" id="RHEA-COMP:17342"/>
        <dbReference type="ChEBI" id="CHEBI:33019"/>
        <dbReference type="ChEBI" id="CHEBI:61557"/>
        <dbReference type="ChEBI" id="CHEBI:140395"/>
        <dbReference type="EC" id="2.7.7.6"/>
    </reaction>
</comment>
<evidence type="ECO:0000256" key="1">
    <source>
        <dbReference type="ARBA" id="ARBA00022478"/>
    </source>
</evidence>
<dbReference type="Pfam" id="PF04560">
    <property type="entry name" value="RNA_pol_Rpb2_7"/>
    <property type="match status" value="1"/>
</dbReference>
<dbReference type="InterPro" id="IPR007642">
    <property type="entry name" value="RNA_pol_Rpb2_2"/>
</dbReference>
<dbReference type="InterPro" id="IPR015712">
    <property type="entry name" value="DNA-dir_RNA_pol_su2"/>
</dbReference>
<evidence type="ECO:0000259" key="12">
    <source>
        <dbReference type="Pfam" id="PF04563"/>
    </source>
</evidence>
<dbReference type="InterPro" id="IPR014724">
    <property type="entry name" value="RNA_pol_RPB2_OB-fold"/>
</dbReference>
<dbReference type="SUPFAM" id="SSF64484">
    <property type="entry name" value="beta and beta-prime subunits of DNA dependent RNA-polymerase"/>
    <property type="match status" value="1"/>
</dbReference>
<evidence type="ECO:0000256" key="7">
    <source>
        <dbReference type="RuleBase" id="RU000434"/>
    </source>
</evidence>
<dbReference type="EC" id="2.7.7.6" evidence="6 8"/>
<dbReference type="GO" id="GO:0032549">
    <property type="term" value="F:ribonucleoside binding"/>
    <property type="evidence" value="ECO:0007669"/>
    <property type="project" value="InterPro"/>
</dbReference>
<dbReference type="GO" id="GO:0003899">
    <property type="term" value="F:DNA-directed RNA polymerase activity"/>
    <property type="evidence" value="ECO:0007669"/>
    <property type="project" value="UniProtKB-UniRule"/>
</dbReference>
<dbReference type="Gene3D" id="2.40.270.10">
    <property type="entry name" value="DNA-directed RNA polymerase, subunit 2, domain 6"/>
    <property type="match status" value="2"/>
</dbReference>
<gene>
    <name evidence="6 15" type="primary">rpoB</name>
    <name evidence="15" type="ORF">AW736_08380</name>
</gene>
<dbReference type="Gene3D" id="2.40.50.100">
    <property type="match status" value="1"/>
</dbReference>
<reference evidence="15 16" key="1">
    <citation type="submission" date="2016-01" db="EMBL/GenBank/DDBJ databases">
        <title>High potential of lignocellulose degradation of a new Verrucomicrobia species.</title>
        <authorList>
            <person name="Wang Y."/>
            <person name="Shi Y."/>
            <person name="Qiu Z."/>
            <person name="Liu S."/>
            <person name="Yang H."/>
        </authorList>
    </citation>
    <scope>NUCLEOTIDE SEQUENCE [LARGE SCALE GENOMIC DNA]</scope>
    <source>
        <strain evidence="15 16">TSB47</strain>
    </source>
</reference>
<evidence type="ECO:0000259" key="13">
    <source>
        <dbReference type="Pfam" id="PF04565"/>
    </source>
</evidence>
<dbReference type="CDD" id="cd00653">
    <property type="entry name" value="RNA_pol_B_RPB2"/>
    <property type="match status" value="1"/>
</dbReference>
<evidence type="ECO:0000256" key="5">
    <source>
        <dbReference type="ARBA" id="ARBA00048552"/>
    </source>
</evidence>
<keyword evidence="4 6" id="KW-0804">Transcription</keyword>
<proteinExistence type="inferred from homology"/>
<dbReference type="OrthoDB" id="9803954at2"/>
<evidence type="ECO:0000313" key="16">
    <source>
        <dbReference type="Proteomes" id="UP000078486"/>
    </source>
</evidence>
<dbReference type="NCBIfam" id="NF001616">
    <property type="entry name" value="PRK00405.1"/>
    <property type="match status" value="1"/>
</dbReference>
<dbReference type="Pfam" id="PF04561">
    <property type="entry name" value="RNA_pol_Rpb2_2"/>
    <property type="match status" value="1"/>
</dbReference>
<evidence type="ECO:0000256" key="4">
    <source>
        <dbReference type="ARBA" id="ARBA00023163"/>
    </source>
</evidence>
<accession>A0A178IK03</accession>
<dbReference type="GO" id="GO:0000428">
    <property type="term" value="C:DNA-directed RNA polymerase complex"/>
    <property type="evidence" value="ECO:0007669"/>
    <property type="project" value="UniProtKB-KW"/>
</dbReference>
<comment type="similarity">
    <text evidence="6 7">Belongs to the RNA polymerase beta chain family.</text>
</comment>
<dbReference type="InterPro" id="IPR010243">
    <property type="entry name" value="RNA_pol_bsu_bac"/>
</dbReference>
<organism evidence="15 16">
    <name type="scientific">Termitidicoccus mucosus</name>
    <dbReference type="NCBI Taxonomy" id="1184151"/>
    <lineage>
        <taxon>Bacteria</taxon>
        <taxon>Pseudomonadati</taxon>
        <taxon>Verrucomicrobiota</taxon>
        <taxon>Opitutia</taxon>
        <taxon>Opitutales</taxon>
        <taxon>Opitutaceae</taxon>
        <taxon>Termitidicoccus</taxon>
    </lineage>
</organism>
<evidence type="ECO:0000256" key="6">
    <source>
        <dbReference type="HAMAP-Rule" id="MF_01321"/>
    </source>
</evidence>
<evidence type="ECO:0000256" key="8">
    <source>
        <dbReference type="RuleBase" id="RU363031"/>
    </source>
</evidence>
<keyword evidence="2 6" id="KW-0808">Transferase</keyword>
<feature type="domain" description="RNA polymerase Rpb2" evidence="13">
    <location>
        <begin position="450"/>
        <end position="518"/>
    </location>
</feature>
<keyword evidence="1 6" id="KW-0240">DNA-directed RNA polymerase</keyword>
<dbReference type="NCBIfam" id="TIGR02013">
    <property type="entry name" value="rpoB"/>
    <property type="match status" value="1"/>
</dbReference>
<keyword evidence="3 6" id="KW-0548">Nucleotidyltransferase</keyword>
<dbReference type="GO" id="GO:0006351">
    <property type="term" value="P:DNA-templated transcription"/>
    <property type="evidence" value="ECO:0007669"/>
    <property type="project" value="UniProtKB-UniRule"/>
</dbReference>
<evidence type="ECO:0000259" key="9">
    <source>
        <dbReference type="Pfam" id="PF00562"/>
    </source>
</evidence>
<dbReference type="Pfam" id="PF10385">
    <property type="entry name" value="RNA_pol_Rpb2_45"/>
    <property type="match status" value="1"/>
</dbReference>
<dbReference type="Pfam" id="PF04563">
    <property type="entry name" value="RNA_pol_Rpb2_1"/>
    <property type="match status" value="1"/>
</dbReference>
<name>A0A178IK03_9BACT</name>
<dbReference type="GO" id="GO:0003677">
    <property type="term" value="F:DNA binding"/>
    <property type="evidence" value="ECO:0007669"/>
    <property type="project" value="UniProtKB-UniRule"/>
</dbReference>
<dbReference type="FunFam" id="3.90.1800.10:FF:000001">
    <property type="entry name" value="DNA-directed RNA polymerase subunit beta"/>
    <property type="match status" value="1"/>
</dbReference>
<evidence type="ECO:0000313" key="15">
    <source>
        <dbReference type="EMBL" id="OAM90220.1"/>
    </source>
</evidence>
<dbReference type="EMBL" id="LRRQ01000072">
    <property type="protein sequence ID" value="OAM90220.1"/>
    <property type="molecule type" value="Genomic_DNA"/>
</dbReference>
<dbReference type="InterPro" id="IPR007641">
    <property type="entry name" value="RNA_pol_Rpb2_7"/>
</dbReference>
<feature type="domain" description="DNA-directed RNA polymerase beta subunit external 1" evidence="14">
    <location>
        <begin position="528"/>
        <end position="592"/>
    </location>
</feature>
<comment type="caution">
    <text evidence="15">The sequence shown here is derived from an EMBL/GenBank/DDBJ whole genome shotgun (WGS) entry which is preliminary data.</text>
</comment>
<comment type="function">
    <text evidence="6 8">DNA-dependent RNA polymerase catalyzes the transcription of DNA into RNA using the four ribonucleoside triphosphates as substrates.</text>
</comment>
<feature type="domain" description="RNA polymerase Rpb2" evidence="11">
    <location>
        <begin position="279"/>
        <end position="389"/>
    </location>
</feature>
<feature type="domain" description="RNA polymerase beta subunit protrusion" evidence="12">
    <location>
        <begin position="18"/>
        <end position="436"/>
    </location>
</feature>
<keyword evidence="16" id="KW-1185">Reference proteome</keyword>